<sequence length="125" mass="13835">MSTKLILVLGVVALLAYLGVSYGIRHRFPRIEVVTDTALKGRVSGVVHVRDSHSFFLNDETTTRYDFDAFTLAKGQEQLRSDGGSLNQYLHSGDSINKRPHSVELTVRRGKHLSQWVCPPAAAGQ</sequence>
<accession>A0ABX1HJ66</accession>
<dbReference type="EMBL" id="JAAVTK010000003">
    <property type="protein sequence ID" value="NKI88793.1"/>
    <property type="molecule type" value="Genomic_DNA"/>
</dbReference>
<reference evidence="1 2" key="1">
    <citation type="submission" date="2020-03" db="EMBL/GenBank/DDBJ databases">
        <title>Genomic Encyclopedia of Type Strains, Phase IV (KMG-V): Genome sequencing to study the core and pangenomes of soil and plant-associated prokaryotes.</title>
        <authorList>
            <person name="Whitman W."/>
        </authorList>
    </citation>
    <scope>NUCLEOTIDE SEQUENCE [LARGE SCALE GENOMIC DNA]</scope>
    <source>
        <strain evidence="1 2">1B</strain>
    </source>
</reference>
<name>A0ABX1HJ66_9BACT</name>
<evidence type="ECO:0000313" key="2">
    <source>
        <dbReference type="Proteomes" id="UP000717634"/>
    </source>
</evidence>
<comment type="caution">
    <text evidence="1">The sequence shown here is derived from an EMBL/GenBank/DDBJ whole genome shotgun (WGS) entry which is preliminary data.</text>
</comment>
<keyword evidence="2" id="KW-1185">Reference proteome</keyword>
<dbReference type="RefSeq" id="WP_168672432.1">
    <property type="nucleotide sequence ID" value="NZ_JAAVTK010000003.1"/>
</dbReference>
<organism evidence="1 2">
    <name type="scientific">Hymenobacter artigasi</name>
    <dbReference type="NCBI Taxonomy" id="2719616"/>
    <lineage>
        <taxon>Bacteria</taxon>
        <taxon>Pseudomonadati</taxon>
        <taxon>Bacteroidota</taxon>
        <taxon>Cytophagia</taxon>
        <taxon>Cytophagales</taxon>
        <taxon>Hymenobacteraceae</taxon>
        <taxon>Hymenobacter</taxon>
    </lineage>
</organism>
<dbReference type="Proteomes" id="UP000717634">
    <property type="component" value="Unassembled WGS sequence"/>
</dbReference>
<gene>
    <name evidence="1" type="ORF">HBN54_001386</name>
</gene>
<evidence type="ECO:0000313" key="1">
    <source>
        <dbReference type="EMBL" id="NKI88793.1"/>
    </source>
</evidence>
<proteinExistence type="predicted"/>
<protein>
    <submittedName>
        <fullName evidence="1">Uncharacterized protein</fullName>
    </submittedName>
</protein>